<feature type="region of interest" description="Disordered" evidence="1">
    <location>
        <begin position="251"/>
        <end position="282"/>
    </location>
</feature>
<dbReference type="OrthoDB" id="41979at2759"/>
<dbReference type="Proteomes" id="UP000291116">
    <property type="component" value="Unassembled WGS sequence"/>
</dbReference>
<name>A0A448ZTE5_9STRA</name>
<dbReference type="InterPro" id="IPR046938">
    <property type="entry name" value="DNA_clamp_sf"/>
</dbReference>
<dbReference type="GO" id="GO:0030896">
    <property type="term" value="C:checkpoint clamp complex"/>
    <property type="evidence" value="ECO:0007669"/>
    <property type="project" value="InterPro"/>
</dbReference>
<dbReference type="AlphaFoldDB" id="A0A448ZTE5"/>
<gene>
    <name evidence="2" type="ORF">PSNMU_V1.4_AUG-EV-PASAV3_0124920</name>
</gene>
<keyword evidence="3" id="KW-1185">Reference proteome</keyword>
<dbReference type="PANTHER" id="PTHR15237">
    <property type="entry name" value="DNA REPAIR PROTEIN RAD9"/>
    <property type="match status" value="1"/>
</dbReference>
<organism evidence="2 3">
    <name type="scientific">Pseudo-nitzschia multistriata</name>
    <dbReference type="NCBI Taxonomy" id="183589"/>
    <lineage>
        <taxon>Eukaryota</taxon>
        <taxon>Sar</taxon>
        <taxon>Stramenopiles</taxon>
        <taxon>Ochrophyta</taxon>
        <taxon>Bacillariophyta</taxon>
        <taxon>Bacillariophyceae</taxon>
        <taxon>Bacillariophycidae</taxon>
        <taxon>Bacillariales</taxon>
        <taxon>Bacillariaceae</taxon>
        <taxon>Pseudo-nitzschia</taxon>
    </lineage>
</organism>
<dbReference type="Pfam" id="PF04139">
    <property type="entry name" value="Rad9"/>
    <property type="match status" value="1"/>
</dbReference>
<dbReference type="Gene3D" id="3.70.10.10">
    <property type="match status" value="1"/>
</dbReference>
<sequence length="396" mass="42747">MRCDAITKPRRNCHLPNTKQATLHAGLVSKGRTTAQPPPASARNTMDVIVPGPSIRPFCAAIGCLSRIGKELYIDFDPIDGLSVRSLNDSKSVFGSFHFEPAFFDRCRSARASVDPARSRKRRIGGESTERSSSSSNKNDDDERWTVRIAMKALAPVVRQRRDVLDLRVSTSGDHLAFGFRLQKTSGSVVSVSHRVGYAPAKGVAAVADTEGASELVVQPAVLATMLEPLKRSAEIALLVSETHRLVSGVSFAHDDLPEGSSPSPSAPGRGRDPSNAPLKTETSVGYDDLVEVHYAGRPGAGRGILDSTGIEPPGDLHERVVLVFTLKEFKAFLQYCSQAVPDRELRTSIQFFWGGRPIVANTKGDQFSAELVTATLDHRLLGTMKTSATSTEAGR</sequence>
<dbReference type="PANTHER" id="PTHR15237:SF0">
    <property type="entry name" value="CELL CYCLE CHECKPOINT CONTROL PROTEIN"/>
    <property type="match status" value="1"/>
</dbReference>
<reference evidence="2 3" key="1">
    <citation type="submission" date="2019-01" db="EMBL/GenBank/DDBJ databases">
        <authorList>
            <person name="Ferrante I. M."/>
        </authorList>
    </citation>
    <scope>NUCLEOTIDE SEQUENCE [LARGE SCALE GENOMIC DNA]</scope>
    <source>
        <strain evidence="2 3">B856</strain>
    </source>
</reference>
<feature type="compositionally biased region" description="Low complexity" evidence="1">
    <location>
        <begin position="259"/>
        <end position="269"/>
    </location>
</feature>
<dbReference type="GO" id="GO:0031573">
    <property type="term" value="P:mitotic intra-S DNA damage checkpoint signaling"/>
    <property type="evidence" value="ECO:0007669"/>
    <property type="project" value="TreeGrafter"/>
</dbReference>
<dbReference type="EMBL" id="CAACVS010000699">
    <property type="protein sequence ID" value="VEU45320.1"/>
    <property type="molecule type" value="Genomic_DNA"/>
</dbReference>
<proteinExistence type="predicted"/>
<evidence type="ECO:0000313" key="2">
    <source>
        <dbReference type="EMBL" id="VEU45320.1"/>
    </source>
</evidence>
<accession>A0A448ZTE5</accession>
<dbReference type="SUPFAM" id="SSF55979">
    <property type="entry name" value="DNA clamp"/>
    <property type="match status" value="1"/>
</dbReference>
<dbReference type="GO" id="GO:0000076">
    <property type="term" value="P:DNA replication checkpoint signaling"/>
    <property type="evidence" value="ECO:0007669"/>
    <property type="project" value="TreeGrafter"/>
</dbReference>
<dbReference type="InterPro" id="IPR007268">
    <property type="entry name" value="Rad9/Ddc1"/>
</dbReference>
<evidence type="ECO:0000313" key="3">
    <source>
        <dbReference type="Proteomes" id="UP000291116"/>
    </source>
</evidence>
<dbReference type="GO" id="GO:0071479">
    <property type="term" value="P:cellular response to ionizing radiation"/>
    <property type="evidence" value="ECO:0007669"/>
    <property type="project" value="TreeGrafter"/>
</dbReference>
<evidence type="ECO:0000256" key="1">
    <source>
        <dbReference type="SAM" id="MobiDB-lite"/>
    </source>
</evidence>
<dbReference type="GO" id="GO:0006281">
    <property type="term" value="P:DNA repair"/>
    <property type="evidence" value="ECO:0007669"/>
    <property type="project" value="TreeGrafter"/>
</dbReference>
<protein>
    <submittedName>
        <fullName evidence="2">Uncharacterized protein</fullName>
    </submittedName>
</protein>
<feature type="region of interest" description="Disordered" evidence="1">
    <location>
        <begin position="115"/>
        <end position="142"/>
    </location>
</feature>